<sequence>MISHKSFIECHERCYDNAAEEGFTIMKFSCLSFNQLFRSKIFMNLLTQIKPYFGNVDEMIDLNHHHWNHSFDEPFLIIKFSIQLYY</sequence>
<accession>A0ABQ8J1W3</accession>
<proteinExistence type="predicted"/>
<name>A0ABQ8J1W3_DERPT</name>
<dbReference type="EMBL" id="NJHN03000091">
    <property type="protein sequence ID" value="KAH9416502.1"/>
    <property type="molecule type" value="Genomic_DNA"/>
</dbReference>
<evidence type="ECO:0000313" key="1">
    <source>
        <dbReference type="EMBL" id="KAH9416502.1"/>
    </source>
</evidence>
<reference evidence="1 2" key="1">
    <citation type="journal article" date="2018" name="J. Allergy Clin. Immunol.">
        <title>High-quality assembly of Dermatophagoides pteronyssinus genome and transcriptome reveals a wide range of novel allergens.</title>
        <authorList>
            <person name="Liu X.Y."/>
            <person name="Yang K.Y."/>
            <person name="Wang M.Q."/>
            <person name="Kwok J.S."/>
            <person name="Zeng X."/>
            <person name="Yang Z."/>
            <person name="Xiao X.J."/>
            <person name="Lau C.P."/>
            <person name="Li Y."/>
            <person name="Huang Z.M."/>
            <person name="Ba J.G."/>
            <person name="Yim A.K."/>
            <person name="Ouyang C.Y."/>
            <person name="Ngai S.M."/>
            <person name="Chan T.F."/>
            <person name="Leung E.L."/>
            <person name="Liu L."/>
            <person name="Liu Z.G."/>
            <person name="Tsui S.K."/>
        </authorList>
    </citation>
    <scope>NUCLEOTIDE SEQUENCE [LARGE SCALE GENOMIC DNA]</scope>
    <source>
        <strain evidence="1">Derp</strain>
    </source>
</reference>
<protein>
    <submittedName>
        <fullName evidence="1">Uncharacterized protein</fullName>
    </submittedName>
</protein>
<comment type="caution">
    <text evidence="1">The sequence shown here is derived from an EMBL/GenBank/DDBJ whole genome shotgun (WGS) entry which is preliminary data.</text>
</comment>
<evidence type="ECO:0000313" key="2">
    <source>
        <dbReference type="Proteomes" id="UP000887458"/>
    </source>
</evidence>
<gene>
    <name evidence="1" type="ORF">DERP_014553</name>
</gene>
<organism evidence="1 2">
    <name type="scientific">Dermatophagoides pteronyssinus</name>
    <name type="common">European house dust mite</name>
    <dbReference type="NCBI Taxonomy" id="6956"/>
    <lineage>
        <taxon>Eukaryota</taxon>
        <taxon>Metazoa</taxon>
        <taxon>Ecdysozoa</taxon>
        <taxon>Arthropoda</taxon>
        <taxon>Chelicerata</taxon>
        <taxon>Arachnida</taxon>
        <taxon>Acari</taxon>
        <taxon>Acariformes</taxon>
        <taxon>Sarcoptiformes</taxon>
        <taxon>Astigmata</taxon>
        <taxon>Psoroptidia</taxon>
        <taxon>Analgoidea</taxon>
        <taxon>Pyroglyphidae</taxon>
        <taxon>Dermatophagoidinae</taxon>
        <taxon>Dermatophagoides</taxon>
    </lineage>
</organism>
<dbReference type="Proteomes" id="UP000887458">
    <property type="component" value="Unassembled WGS sequence"/>
</dbReference>
<reference evidence="1 2" key="2">
    <citation type="journal article" date="2022" name="Mol. Biol. Evol.">
        <title>Comparative Genomics Reveals Insights into the Divergent Evolution of Astigmatic Mites and Household Pest Adaptations.</title>
        <authorList>
            <person name="Xiong Q."/>
            <person name="Wan A.T."/>
            <person name="Liu X."/>
            <person name="Fung C.S."/>
            <person name="Xiao X."/>
            <person name="Malainual N."/>
            <person name="Hou J."/>
            <person name="Wang L."/>
            <person name="Wang M."/>
            <person name="Yang K.Y."/>
            <person name="Cui Y."/>
            <person name="Leung E.L."/>
            <person name="Nong W."/>
            <person name="Shin S.K."/>
            <person name="Au S.W."/>
            <person name="Jeong K.Y."/>
            <person name="Chew F.T."/>
            <person name="Hui J.H."/>
            <person name="Leung T.F."/>
            <person name="Tungtrongchitr A."/>
            <person name="Zhong N."/>
            <person name="Liu Z."/>
            <person name="Tsui S.K."/>
        </authorList>
    </citation>
    <scope>NUCLEOTIDE SEQUENCE [LARGE SCALE GENOMIC DNA]</scope>
    <source>
        <strain evidence="1">Derp</strain>
    </source>
</reference>
<keyword evidence="2" id="KW-1185">Reference proteome</keyword>